<dbReference type="AlphaFoldDB" id="A0A0J7AYJ9"/>
<dbReference type="Proteomes" id="UP000054565">
    <property type="component" value="Unassembled WGS sequence"/>
</dbReference>
<accession>A0A0J7AYJ9</accession>
<dbReference type="SUPFAM" id="SSF51735">
    <property type="entry name" value="NAD(P)-binding Rossmann-fold domains"/>
    <property type="match status" value="1"/>
</dbReference>
<sequence>MLIPYFTAIHSIVNIGRVTKGQRVWWRGSGSYPGCPNAGGRVVHYSWQQQESQVLDGPLSHSEKNRIFNSRDKTFMDGIMRETKGKLLHATWSCIAEFGTLLEIGKQDLIGDGKLDMKPFLVNHNYCCVDIDRALEEDSHH</sequence>
<gene>
    <name evidence="1" type="ORF">CIRG_10345</name>
</gene>
<organism evidence="1 2">
    <name type="scientific">Coccidioides immitis RMSCC 2394</name>
    <dbReference type="NCBI Taxonomy" id="404692"/>
    <lineage>
        <taxon>Eukaryota</taxon>
        <taxon>Fungi</taxon>
        <taxon>Dikarya</taxon>
        <taxon>Ascomycota</taxon>
        <taxon>Pezizomycotina</taxon>
        <taxon>Eurotiomycetes</taxon>
        <taxon>Eurotiomycetidae</taxon>
        <taxon>Onygenales</taxon>
        <taxon>Onygenaceae</taxon>
        <taxon>Coccidioides</taxon>
    </lineage>
</organism>
<protein>
    <submittedName>
        <fullName evidence="1">Polyketide synthase</fullName>
    </submittedName>
</protein>
<dbReference type="EMBL" id="DS028105">
    <property type="protein sequence ID" value="KMP02522.1"/>
    <property type="molecule type" value="Genomic_DNA"/>
</dbReference>
<reference evidence="2" key="1">
    <citation type="journal article" date="2010" name="Genome Res.">
        <title>Population genomic sequencing of Coccidioides fungi reveals recent hybridization and transposon control.</title>
        <authorList>
            <person name="Neafsey D.E."/>
            <person name="Barker B.M."/>
            <person name="Sharpton T.J."/>
            <person name="Stajich J.E."/>
            <person name="Park D.J."/>
            <person name="Whiston E."/>
            <person name="Hung C.-Y."/>
            <person name="McMahan C."/>
            <person name="White J."/>
            <person name="Sykes S."/>
            <person name="Heiman D."/>
            <person name="Young S."/>
            <person name="Zeng Q."/>
            <person name="Abouelleil A."/>
            <person name="Aftuck L."/>
            <person name="Bessette D."/>
            <person name="Brown A."/>
            <person name="FitzGerald M."/>
            <person name="Lui A."/>
            <person name="Macdonald J.P."/>
            <person name="Priest M."/>
            <person name="Orbach M.J."/>
            <person name="Galgiani J.N."/>
            <person name="Kirkland T.N."/>
            <person name="Cole G.T."/>
            <person name="Birren B.W."/>
            <person name="Henn M.R."/>
            <person name="Taylor J.W."/>
            <person name="Rounsley S.D."/>
        </authorList>
    </citation>
    <scope>NUCLEOTIDE SEQUENCE [LARGE SCALE GENOMIC DNA]</scope>
    <source>
        <strain evidence="2">RMSCC 2394</strain>
    </source>
</reference>
<dbReference type="STRING" id="404692.A0A0J7AYJ9"/>
<proteinExistence type="predicted"/>
<dbReference type="Gene3D" id="3.90.180.10">
    <property type="entry name" value="Medium-chain alcohol dehydrogenases, catalytic domain"/>
    <property type="match status" value="1"/>
</dbReference>
<dbReference type="InterPro" id="IPR036291">
    <property type="entry name" value="NAD(P)-bd_dom_sf"/>
</dbReference>
<name>A0A0J7AYJ9_COCIT</name>
<evidence type="ECO:0000313" key="2">
    <source>
        <dbReference type="Proteomes" id="UP000054565"/>
    </source>
</evidence>
<evidence type="ECO:0000313" key="1">
    <source>
        <dbReference type="EMBL" id="KMP02522.1"/>
    </source>
</evidence>